<dbReference type="EMBL" id="BARU01031064">
    <property type="protein sequence ID" value="GAH70405.1"/>
    <property type="molecule type" value="Genomic_DNA"/>
</dbReference>
<feature type="non-terminal residue" evidence="1">
    <location>
        <position position="1"/>
    </location>
</feature>
<name>X1IMD2_9ZZZZ</name>
<accession>X1IMD2</accession>
<reference evidence="1" key="1">
    <citation type="journal article" date="2014" name="Front. Microbiol.">
        <title>High frequency of phylogenetically diverse reductive dehalogenase-homologous genes in deep subseafloor sedimentary metagenomes.</title>
        <authorList>
            <person name="Kawai M."/>
            <person name="Futagami T."/>
            <person name="Toyoda A."/>
            <person name="Takaki Y."/>
            <person name="Nishi S."/>
            <person name="Hori S."/>
            <person name="Arai W."/>
            <person name="Tsubouchi T."/>
            <person name="Morono Y."/>
            <person name="Uchiyama I."/>
            <person name="Ito T."/>
            <person name="Fujiyama A."/>
            <person name="Inagaki F."/>
            <person name="Takami H."/>
        </authorList>
    </citation>
    <scope>NUCLEOTIDE SEQUENCE</scope>
    <source>
        <strain evidence="1">Expedition CK06-06</strain>
    </source>
</reference>
<gene>
    <name evidence="1" type="ORF">S03H2_49184</name>
</gene>
<organism evidence="1">
    <name type="scientific">marine sediment metagenome</name>
    <dbReference type="NCBI Taxonomy" id="412755"/>
    <lineage>
        <taxon>unclassified sequences</taxon>
        <taxon>metagenomes</taxon>
        <taxon>ecological metagenomes</taxon>
    </lineage>
</organism>
<sequence length="83" mass="9265">RLIEERNEFGSRGVKERGVKEFCGLVEERLESFGFQEKQKFLRLLIDKVSLEGDSVRIKGVIPVSPAMGKEKSIGKIAGITSL</sequence>
<comment type="caution">
    <text evidence="1">The sequence shown here is derived from an EMBL/GenBank/DDBJ whole genome shotgun (WGS) entry which is preliminary data.</text>
</comment>
<proteinExistence type="predicted"/>
<evidence type="ECO:0000313" key="1">
    <source>
        <dbReference type="EMBL" id="GAH70405.1"/>
    </source>
</evidence>
<protein>
    <submittedName>
        <fullName evidence="1">Uncharacterized protein</fullName>
    </submittedName>
</protein>
<dbReference type="AlphaFoldDB" id="X1IMD2"/>